<dbReference type="PANTHER" id="PTHR31446">
    <property type="entry name" value="ACID PHOSPHATASE/VANADIUM-DEPENDENT HALOPEROXIDASE-RELATED PROTEIN"/>
    <property type="match status" value="1"/>
</dbReference>
<dbReference type="Proteomes" id="UP001187471">
    <property type="component" value="Unassembled WGS sequence"/>
</dbReference>
<dbReference type="AlphaFoldDB" id="A0AA88QJY2"/>
<proteinExistence type="predicted"/>
<keyword evidence="2" id="KW-1185">Reference proteome</keyword>
<feature type="non-terminal residue" evidence="1">
    <location>
        <position position="282"/>
    </location>
</feature>
<name>A0AA88QJY2_9ASTE</name>
<evidence type="ECO:0000313" key="2">
    <source>
        <dbReference type="Proteomes" id="UP001187471"/>
    </source>
</evidence>
<gene>
    <name evidence="1" type="ORF">RJ640_005097</name>
</gene>
<comment type="caution">
    <text evidence="1">The sequence shown here is derived from an EMBL/GenBank/DDBJ whole genome shotgun (WGS) entry which is preliminary data.</text>
</comment>
<accession>A0AA88QJY2</accession>
<dbReference type="Pfam" id="PF02681">
    <property type="entry name" value="DUF212"/>
    <property type="match status" value="1"/>
</dbReference>
<evidence type="ECO:0008006" key="3">
    <source>
        <dbReference type="Google" id="ProtNLM"/>
    </source>
</evidence>
<dbReference type="PANTHER" id="PTHR31446:SF2">
    <property type="entry name" value="ACID PHOSPHATASE_VANADIUM-DEPENDENT HALOPEROXIDASE-RELATED PROTEIN"/>
    <property type="match status" value="1"/>
</dbReference>
<evidence type="ECO:0000313" key="1">
    <source>
        <dbReference type="EMBL" id="KAK2971268.1"/>
    </source>
</evidence>
<sequence length="282" mass="29981">MLLQHYCCSAFTALPSHNCNYNHHNHNRTRTLLLLRSSSNGGSVGRKHKSTTVCLGVGVDHAITQIAHNKILVAAAVSAAIGQLSKPFTSAILYGNNFDFKAALQAGGFPSAHSSAVVATATSLGLERGFSDGIFGLAVVYAGLTMYDAQGVRREVGIHAKALNRVLLMTRFDSIPSSNADNLVNPSSGKSSSNLEGFDPLFMEEPSSFRARSSDVSQSLGSENRKSTPLLISSTLNAKHTGRPESIAHKGATLKESVGHTEIEVVAGFRKQNLGNAHLQVK</sequence>
<dbReference type="InterPro" id="IPR003832">
    <property type="entry name" value="DUF212"/>
</dbReference>
<reference evidence="1" key="1">
    <citation type="submission" date="2022-12" db="EMBL/GenBank/DDBJ databases">
        <title>Draft genome assemblies for two species of Escallonia (Escalloniales).</title>
        <authorList>
            <person name="Chanderbali A."/>
            <person name="Dervinis C."/>
            <person name="Anghel I."/>
            <person name="Soltis D."/>
            <person name="Soltis P."/>
            <person name="Zapata F."/>
        </authorList>
    </citation>
    <scope>NUCLEOTIDE SEQUENCE</scope>
    <source>
        <strain evidence="1">UCBG92.1500</strain>
        <tissue evidence="1">Leaf</tissue>
    </source>
</reference>
<protein>
    <recommendedName>
        <fullName evidence="3">Acid phosphatase/vanadium-dependent haloperoxidase-related protein</fullName>
    </recommendedName>
</protein>
<dbReference type="EMBL" id="JAVXUO010002594">
    <property type="protein sequence ID" value="KAK2971268.1"/>
    <property type="molecule type" value="Genomic_DNA"/>
</dbReference>
<organism evidence="1 2">
    <name type="scientific">Escallonia rubra</name>
    <dbReference type="NCBI Taxonomy" id="112253"/>
    <lineage>
        <taxon>Eukaryota</taxon>
        <taxon>Viridiplantae</taxon>
        <taxon>Streptophyta</taxon>
        <taxon>Embryophyta</taxon>
        <taxon>Tracheophyta</taxon>
        <taxon>Spermatophyta</taxon>
        <taxon>Magnoliopsida</taxon>
        <taxon>eudicotyledons</taxon>
        <taxon>Gunneridae</taxon>
        <taxon>Pentapetalae</taxon>
        <taxon>asterids</taxon>
        <taxon>campanulids</taxon>
        <taxon>Escalloniales</taxon>
        <taxon>Escalloniaceae</taxon>
        <taxon>Escallonia</taxon>
    </lineage>
</organism>